<reference evidence="2" key="1">
    <citation type="thesis" date="2021" institute="BYU ScholarsArchive" country="Provo, UT, USA">
        <title>Applications of and Algorithms for Genome Assembly and Genomic Analyses with an Emphasis on Marine Teleosts.</title>
        <authorList>
            <person name="Pickett B.D."/>
        </authorList>
    </citation>
    <scope>NUCLEOTIDE SEQUENCE</scope>
    <source>
        <strain evidence="2">HI-2016</strain>
    </source>
</reference>
<proteinExistence type="predicted"/>
<comment type="caution">
    <text evidence="2">The sequence shown here is derived from an EMBL/GenBank/DDBJ whole genome shotgun (WGS) entry which is preliminary data.</text>
</comment>
<accession>A0A8T2PXZ4</accession>
<gene>
    <name evidence="2" type="ORF">JZ751_000910</name>
</gene>
<name>A0A8T2PXZ4_9TELE</name>
<keyword evidence="3" id="KW-1185">Reference proteome</keyword>
<dbReference type="Proteomes" id="UP000824540">
    <property type="component" value="Unassembled WGS sequence"/>
</dbReference>
<evidence type="ECO:0000256" key="1">
    <source>
        <dbReference type="SAM" id="MobiDB-lite"/>
    </source>
</evidence>
<dbReference type="EMBL" id="JAFBMS010000001">
    <property type="protein sequence ID" value="KAG9356066.1"/>
    <property type="molecule type" value="Genomic_DNA"/>
</dbReference>
<evidence type="ECO:0000313" key="3">
    <source>
        <dbReference type="Proteomes" id="UP000824540"/>
    </source>
</evidence>
<dbReference type="AlphaFoldDB" id="A0A8T2PXZ4"/>
<feature type="region of interest" description="Disordered" evidence="1">
    <location>
        <begin position="24"/>
        <end position="71"/>
    </location>
</feature>
<evidence type="ECO:0000313" key="2">
    <source>
        <dbReference type="EMBL" id="KAG9356066.1"/>
    </source>
</evidence>
<sequence length="71" mass="7695">MERTLTQDEVKVIHQAIERAAEQELGVQGSTGSTECRVPAALSPRRQGNKCDLKLESSAGSRPPGFISSHF</sequence>
<organism evidence="2 3">
    <name type="scientific">Albula glossodonta</name>
    <name type="common">roundjaw bonefish</name>
    <dbReference type="NCBI Taxonomy" id="121402"/>
    <lineage>
        <taxon>Eukaryota</taxon>
        <taxon>Metazoa</taxon>
        <taxon>Chordata</taxon>
        <taxon>Craniata</taxon>
        <taxon>Vertebrata</taxon>
        <taxon>Euteleostomi</taxon>
        <taxon>Actinopterygii</taxon>
        <taxon>Neopterygii</taxon>
        <taxon>Teleostei</taxon>
        <taxon>Albuliformes</taxon>
        <taxon>Albulidae</taxon>
        <taxon>Albula</taxon>
    </lineage>
</organism>
<protein>
    <submittedName>
        <fullName evidence="2">Uncharacterized protein</fullName>
    </submittedName>
</protein>